<proteinExistence type="predicted"/>
<name>A0ABX5ZGL3_9GAMM</name>
<evidence type="ECO:0000313" key="2">
    <source>
        <dbReference type="Proteomes" id="UP000322509"/>
    </source>
</evidence>
<organism evidence="1 2">
    <name type="scientific">Francisella marina</name>
    <dbReference type="NCBI Taxonomy" id="2249302"/>
    <lineage>
        <taxon>Bacteria</taxon>
        <taxon>Pseudomonadati</taxon>
        <taxon>Pseudomonadota</taxon>
        <taxon>Gammaproteobacteria</taxon>
        <taxon>Thiotrichales</taxon>
        <taxon>Francisellaceae</taxon>
        <taxon>Francisella</taxon>
    </lineage>
</organism>
<dbReference type="Proteomes" id="UP000322509">
    <property type="component" value="Chromosome"/>
</dbReference>
<gene>
    <name evidence="1" type="ORF">F0R74_05410</name>
</gene>
<dbReference type="RefSeq" id="WP_149368552.1">
    <property type="nucleotide sequence ID" value="NZ_CP043550.1"/>
</dbReference>
<protein>
    <submittedName>
        <fullName evidence="1">Uncharacterized protein</fullName>
    </submittedName>
</protein>
<sequence>MPKYEPMTSNFNDANSVDDIINKYNFDDSTEYAYAKTSKKDFLRAYFLNSRARQAFFEEEIVIRQKHSLQDAMEKGYDAVKKEVYEKNLGKLDDLSIFSNWQLKANDKRVQSWKSITLDEKYQFFIKQSNDQELGGGNVAYINTVNPFILKFKLKAAGSIGKLIDAIKKQINPNTEDKFPSEVDANFGVDFNASFAKSINGYGNLCLWTSLPIYDFQNHRTDDVMPIYLNLSGFCCSYEHTIGFTLGGNASYKPTRAQVDSFDENGKQIFDKDGKPVKEDSKKIADILASNWSATATLNLIDLKHKISCLRASYRLITPNDKMLIPDIVSEKNTAVKDIALEDINRLFFDKDIYQGYATKNPTNSLEKFGTLESGKIIKGKVAKPKHNIITGSRQQESESDPRFVVTTTESGHYIKLGEISAKAGYKVNSLEIHDSDELKKYREKIKEYDEIINLEFTNREGTLSEQLNPIYDSIDTLKTEVEARLCVFDRKSYSKIRTINVAIPFDRSLLVPDKSLTKGTQDKLSLHEKSISGKGLKDYYHVKGIRNNSTNYKPVTIANNNVDDLAKLNLGRETFLDRLSGHAQDIANPNPGVDPVADPQKVDNFLSDTFNFQDATDSRETDAIVIQNTILNYTQDFDIEISMDSQSKNSWFNSKKASLITALASTEDSTKGGQVSKEYDLDKRKSNEELKKQIIDYINANEPSKSKDFSPAKALEEFLASENGSGIKSTNNISYISLCRLLEKKPLDSEYENTTSSAIYFGSSFNVPVYQNLMNYINILEEQYTYDYNIIDNVTRIIENGNNKSDIYLDIYFALMEECLKHSNYDSVEGIEQRLEDGIERIISITLNNALRGIVALRKQKWKSNGVHVFSSADHDFKYWMQNRLHELDYLLCQEFSAYLGMIADFHNSTTHSQYSQIKTAFRFIRLRNMFLVKFLELKKLFIKKRRLNGVDISDEHLKMFNSIITFLCSFDFKNLTKDFNFNDEYESQIFEHFFNGCVNIEGFMESLTKMQQACVNSSVPYLNFLKYLSDKTNKDMLNGLIENISKLGFTTSLVIESCWKANEQTLGDLNIDINNKNKEDKAIQQSVGRLYKQISNKANNDKRFTTDNFVGFRILKQEASTNTNVAKFTIGLRAEVSSGTVELRAGDTKLVNVNVYKILKKYGVDNVCGIPVKAFKEIVECLTEATLDLEVGMTNNEERSSQALVTIIAQNQELKKYVRPTIVL</sequence>
<evidence type="ECO:0000313" key="1">
    <source>
        <dbReference type="EMBL" id="QEO57317.1"/>
    </source>
</evidence>
<reference evidence="1 2" key="1">
    <citation type="submission" date="2019-09" db="EMBL/GenBank/DDBJ databases">
        <title>Complete genome sequence of Francisella marina E103-15.</title>
        <authorList>
            <person name="Tekedar H.C."/>
            <person name="Griffin M.J."/>
            <person name="Waldbieser G.C."/>
            <person name="Soto E."/>
        </authorList>
    </citation>
    <scope>NUCLEOTIDE SEQUENCE [LARGE SCALE GENOMIC DNA]</scope>
    <source>
        <strain evidence="1 2">E103-15</strain>
    </source>
</reference>
<keyword evidence="2" id="KW-1185">Reference proteome</keyword>
<dbReference type="EMBL" id="CP043550">
    <property type="protein sequence ID" value="QEO57317.1"/>
    <property type="molecule type" value="Genomic_DNA"/>
</dbReference>
<accession>A0ABX5ZGL3</accession>